<evidence type="ECO:0000256" key="2">
    <source>
        <dbReference type="ARBA" id="ARBA00022475"/>
    </source>
</evidence>
<dbReference type="AlphaFoldDB" id="A0A3G6J3F8"/>
<dbReference type="Proteomes" id="UP000269019">
    <property type="component" value="Chromosome"/>
</dbReference>
<name>A0A3G6J3F8_9CORY</name>
<evidence type="ECO:0000256" key="1">
    <source>
        <dbReference type="ARBA" id="ARBA00004651"/>
    </source>
</evidence>
<comment type="subcellular location">
    <subcellularLocation>
        <location evidence="1">Cell membrane</location>
        <topology evidence="1">Multi-pass membrane protein</topology>
    </subcellularLocation>
</comment>
<dbReference type="GO" id="GO:0005886">
    <property type="term" value="C:plasma membrane"/>
    <property type="evidence" value="ECO:0007669"/>
    <property type="project" value="UniProtKB-SubCell"/>
</dbReference>
<proteinExistence type="predicted"/>
<evidence type="ECO:0000313" key="8">
    <source>
        <dbReference type="EMBL" id="AZA12547.1"/>
    </source>
</evidence>
<evidence type="ECO:0000256" key="5">
    <source>
        <dbReference type="ARBA" id="ARBA00022989"/>
    </source>
</evidence>
<protein>
    <submittedName>
        <fullName evidence="8">PAP2 superfamily protein</fullName>
    </submittedName>
</protein>
<keyword evidence="9" id="KW-1185">Reference proteome</keyword>
<sequence length="212" mass="22319">MRRTDPHMHRHDRQALHAETSGYTQFAGCPDDAGKPAPAAPVAGDPLGETRLLVALQQAVMDRPGVLPVARGMSHFGEHAVGWLALCALGAVADSKRRQCWLGSAGLVLASHASSVVLKRIVRRRRPHDPQVRVGVATPSKLSFPSSHATSSTTALLCLAALTGQQSLLVGIPLMMASRMVVGVHYPSDVTAGALIGGMWALGVKRFTCPAG</sequence>
<reference evidence="8 9" key="1">
    <citation type="submission" date="2018-11" db="EMBL/GenBank/DDBJ databases">
        <authorList>
            <person name="Kleinhagauer T."/>
            <person name="Glaeser S.P."/>
            <person name="Spergser J."/>
            <person name="Ruckert C."/>
            <person name="Kaempfer P."/>
            <person name="Busse H.-J."/>
        </authorList>
    </citation>
    <scope>NUCLEOTIDE SEQUENCE [LARGE SCALE GENOMIC DNA]</scope>
    <source>
        <strain evidence="8 9">200CH</strain>
    </source>
</reference>
<gene>
    <name evidence="8" type="ORF">CCHOA_00590</name>
</gene>
<dbReference type="Gene3D" id="1.20.144.10">
    <property type="entry name" value="Phosphatidic acid phosphatase type 2/haloperoxidase"/>
    <property type="match status" value="1"/>
</dbReference>
<feature type="domain" description="Phosphatidic acid phosphatase type 2/haloperoxidase" evidence="7">
    <location>
        <begin position="102"/>
        <end position="205"/>
    </location>
</feature>
<dbReference type="SMART" id="SM00014">
    <property type="entry name" value="acidPPc"/>
    <property type="match status" value="1"/>
</dbReference>
<keyword evidence="4" id="KW-0378">Hydrolase</keyword>
<dbReference type="EMBL" id="CP033896">
    <property type="protein sequence ID" value="AZA12547.1"/>
    <property type="molecule type" value="Genomic_DNA"/>
</dbReference>
<evidence type="ECO:0000256" key="4">
    <source>
        <dbReference type="ARBA" id="ARBA00022801"/>
    </source>
</evidence>
<evidence type="ECO:0000259" key="7">
    <source>
        <dbReference type="SMART" id="SM00014"/>
    </source>
</evidence>
<evidence type="ECO:0000313" key="9">
    <source>
        <dbReference type="Proteomes" id="UP000269019"/>
    </source>
</evidence>
<keyword evidence="3" id="KW-0812">Transmembrane</keyword>
<dbReference type="KEGG" id="ccho:CCHOA_00590"/>
<keyword evidence="2" id="KW-1003">Cell membrane</keyword>
<evidence type="ECO:0000256" key="3">
    <source>
        <dbReference type="ARBA" id="ARBA00022692"/>
    </source>
</evidence>
<dbReference type="PANTHER" id="PTHR14969:SF62">
    <property type="entry name" value="DECAPRENYLPHOSPHORYL-5-PHOSPHORIBOSE PHOSPHATASE RV3807C-RELATED"/>
    <property type="match status" value="1"/>
</dbReference>
<dbReference type="InterPro" id="IPR000326">
    <property type="entry name" value="PAP2/HPO"/>
</dbReference>
<dbReference type="GO" id="GO:0016787">
    <property type="term" value="F:hydrolase activity"/>
    <property type="evidence" value="ECO:0007669"/>
    <property type="project" value="UniProtKB-KW"/>
</dbReference>
<evidence type="ECO:0000256" key="6">
    <source>
        <dbReference type="ARBA" id="ARBA00023136"/>
    </source>
</evidence>
<dbReference type="InterPro" id="IPR036938">
    <property type="entry name" value="PAP2/HPO_sf"/>
</dbReference>
<keyword evidence="5" id="KW-1133">Transmembrane helix</keyword>
<organism evidence="8 9">
    <name type="scientific">Corynebacterium choanae</name>
    <dbReference type="NCBI Taxonomy" id="1862358"/>
    <lineage>
        <taxon>Bacteria</taxon>
        <taxon>Bacillati</taxon>
        <taxon>Actinomycetota</taxon>
        <taxon>Actinomycetes</taxon>
        <taxon>Mycobacteriales</taxon>
        <taxon>Corynebacteriaceae</taxon>
        <taxon>Corynebacterium</taxon>
    </lineage>
</organism>
<keyword evidence="6" id="KW-0472">Membrane</keyword>
<dbReference type="CDD" id="cd01610">
    <property type="entry name" value="PAP2_like"/>
    <property type="match status" value="1"/>
</dbReference>
<dbReference type="SUPFAM" id="SSF48317">
    <property type="entry name" value="Acid phosphatase/Vanadium-dependent haloperoxidase"/>
    <property type="match status" value="1"/>
</dbReference>
<dbReference type="PANTHER" id="PTHR14969">
    <property type="entry name" value="SPHINGOSINE-1-PHOSPHATE PHOSPHOHYDROLASE"/>
    <property type="match status" value="1"/>
</dbReference>
<dbReference type="Pfam" id="PF01569">
    <property type="entry name" value="PAP2"/>
    <property type="match status" value="1"/>
</dbReference>
<accession>A0A3G6J3F8</accession>